<name>A0A840UYS7_9BACT</name>
<protein>
    <submittedName>
        <fullName evidence="1">Uncharacterized protein</fullName>
    </submittedName>
</protein>
<keyword evidence="2" id="KW-1185">Reference proteome</keyword>
<evidence type="ECO:0000313" key="2">
    <source>
        <dbReference type="Proteomes" id="UP000539642"/>
    </source>
</evidence>
<organism evidence="1 2">
    <name type="scientific">Desulfoprunum benzoelyticum</name>
    <dbReference type="NCBI Taxonomy" id="1506996"/>
    <lineage>
        <taxon>Bacteria</taxon>
        <taxon>Pseudomonadati</taxon>
        <taxon>Thermodesulfobacteriota</taxon>
        <taxon>Desulfobulbia</taxon>
        <taxon>Desulfobulbales</taxon>
        <taxon>Desulfobulbaceae</taxon>
        <taxon>Desulfoprunum</taxon>
    </lineage>
</organism>
<accession>A0A840UYS7</accession>
<dbReference type="EMBL" id="JACHEO010000013">
    <property type="protein sequence ID" value="MBB5348604.1"/>
    <property type="molecule type" value="Genomic_DNA"/>
</dbReference>
<dbReference type="RefSeq" id="WP_183351445.1">
    <property type="nucleotide sequence ID" value="NZ_JACHEO010000013.1"/>
</dbReference>
<dbReference type="AlphaFoldDB" id="A0A840UYS7"/>
<evidence type="ECO:0000313" key="1">
    <source>
        <dbReference type="EMBL" id="MBB5348604.1"/>
    </source>
</evidence>
<sequence>MKDDIGQRLVEALKAPQTSGSQESFLKAMELTKAYAGSGSVTHFSAVARLFYDLFEMFETGRDPRQK</sequence>
<proteinExistence type="predicted"/>
<dbReference type="Proteomes" id="UP000539642">
    <property type="component" value="Unassembled WGS sequence"/>
</dbReference>
<comment type="caution">
    <text evidence="1">The sequence shown here is derived from an EMBL/GenBank/DDBJ whole genome shotgun (WGS) entry which is preliminary data.</text>
</comment>
<gene>
    <name evidence="1" type="ORF">HNQ81_002340</name>
</gene>
<reference evidence="1 2" key="1">
    <citation type="submission" date="2020-08" db="EMBL/GenBank/DDBJ databases">
        <title>Genomic Encyclopedia of Type Strains, Phase IV (KMG-IV): sequencing the most valuable type-strain genomes for metagenomic binning, comparative biology and taxonomic classification.</title>
        <authorList>
            <person name="Goeker M."/>
        </authorList>
    </citation>
    <scope>NUCLEOTIDE SEQUENCE [LARGE SCALE GENOMIC DNA]</scope>
    <source>
        <strain evidence="1 2">DSM 28570</strain>
    </source>
</reference>